<dbReference type="HOGENOM" id="CLU_853798_0_0_1"/>
<organism evidence="9 10">
    <name type="scientific">Tetrahymena thermophila (strain SB210)</name>
    <dbReference type="NCBI Taxonomy" id="312017"/>
    <lineage>
        <taxon>Eukaryota</taxon>
        <taxon>Sar</taxon>
        <taxon>Alveolata</taxon>
        <taxon>Ciliophora</taxon>
        <taxon>Intramacronucleata</taxon>
        <taxon>Oligohymenophorea</taxon>
        <taxon>Hymenostomatida</taxon>
        <taxon>Tetrahymenina</taxon>
        <taxon>Tetrahymenidae</taxon>
        <taxon>Tetrahymena</taxon>
    </lineage>
</organism>
<dbReference type="PROSITE" id="PS50216">
    <property type="entry name" value="DHHC"/>
    <property type="match status" value="1"/>
</dbReference>
<sequence length="344" mass="39989">MQMQDSAYLNQHQDNNQKMNKVYSQVFKLIGVCLQILFMGLYGVINYSMIFDIILLHHQAYQSIALTVIISTILGFTSLNTLFNYLAVCAISPGSTFEFPVVNVEQIQQQFNINTCSKCRKVKPPRSHHCSVCNKCIFKMDHHCPWINNCVGHFNMRYFLLFLFYSNITLILASIGYLNLTFNSIFDDYLNQVTFSVNVVAIMCYALSVAMSMFSLMNWLLALKGYTQIEYWNKKIPTPQDSQKQITFEHANCIDNLNEIFGTKVVYKMFLPSFRKQPEDGVTWKNCKSNIFQQSLQDISNNPNYINTTQLQYKNKENGQNKKNQFQQIQQNDHDIFQLTDETL</sequence>
<dbReference type="InParanoid" id="Q23DA6"/>
<dbReference type="eggNOG" id="KOG1315">
    <property type="taxonomic scope" value="Eukaryota"/>
</dbReference>
<comment type="similarity">
    <text evidence="7">Belongs to the DHHC palmitoyltransferase family.</text>
</comment>
<dbReference type="AlphaFoldDB" id="Q23DA6"/>
<dbReference type="EMBL" id="GG662712">
    <property type="protein sequence ID" value="EAR94437.1"/>
    <property type="molecule type" value="Genomic_DNA"/>
</dbReference>
<proteinExistence type="inferred from homology"/>
<evidence type="ECO:0000259" key="8">
    <source>
        <dbReference type="Pfam" id="PF01529"/>
    </source>
</evidence>
<evidence type="ECO:0000256" key="1">
    <source>
        <dbReference type="ARBA" id="ARBA00004141"/>
    </source>
</evidence>
<dbReference type="STRING" id="312017.Q23DA6"/>
<dbReference type="GeneID" id="7839757"/>
<dbReference type="InterPro" id="IPR039859">
    <property type="entry name" value="PFA4/ZDH16/20/ERF2-like"/>
</dbReference>
<evidence type="ECO:0000256" key="6">
    <source>
        <dbReference type="ARBA" id="ARBA00023315"/>
    </source>
</evidence>
<dbReference type="KEGG" id="tet:TTHERM_00048840"/>
<feature type="transmembrane region" description="Helical" evidence="7">
    <location>
        <begin position="200"/>
        <end position="221"/>
    </location>
</feature>
<dbReference type="GO" id="GO:0019706">
    <property type="term" value="F:protein-cysteine S-palmitoyltransferase activity"/>
    <property type="evidence" value="ECO:0007669"/>
    <property type="project" value="UniProtKB-EC"/>
</dbReference>
<evidence type="ECO:0000256" key="4">
    <source>
        <dbReference type="ARBA" id="ARBA00022989"/>
    </source>
</evidence>
<keyword evidence="6 7" id="KW-0012">Acyltransferase</keyword>
<dbReference type="InterPro" id="IPR001594">
    <property type="entry name" value="Palmitoyltrfase_DHHC"/>
</dbReference>
<accession>Q23DA6</accession>
<comment type="catalytic activity">
    <reaction evidence="7">
        <text>L-cysteinyl-[protein] + hexadecanoyl-CoA = S-hexadecanoyl-L-cysteinyl-[protein] + CoA</text>
        <dbReference type="Rhea" id="RHEA:36683"/>
        <dbReference type="Rhea" id="RHEA-COMP:10131"/>
        <dbReference type="Rhea" id="RHEA-COMP:11032"/>
        <dbReference type="ChEBI" id="CHEBI:29950"/>
        <dbReference type="ChEBI" id="CHEBI:57287"/>
        <dbReference type="ChEBI" id="CHEBI:57379"/>
        <dbReference type="ChEBI" id="CHEBI:74151"/>
        <dbReference type="EC" id="2.3.1.225"/>
    </reaction>
</comment>
<dbReference type="GO" id="GO:0016020">
    <property type="term" value="C:membrane"/>
    <property type="evidence" value="ECO:0007669"/>
    <property type="project" value="UniProtKB-SubCell"/>
</dbReference>
<evidence type="ECO:0000313" key="10">
    <source>
        <dbReference type="Proteomes" id="UP000009168"/>
    </source>
</evidence>
<keyword evidence="3 7" id="KW-0812">Transmembrane</keyword>
<dbReference type="PANTHER" id="PTHR12246">
    <property type="entry name" value="PALMITOYLTRANSFERASE ZDHHC16"/>
    <property type="match status" value="1"/>
</dbReference>
<reference evidence="10" key="1">
    <citation type="journal article" date="2006" name="PLoS Biol.">
        <title>Macronuclear genome sequence of the ciliate Tetrahymena thermophila, a model eukaryote.</title>
        <authorList>
            <person name="Eisen J.A."/>
            <person name="Coyne R.S."/>
            <person name="Wu M."/>
            <person name="Wu D."/>
            <person name="Thiagarajan M."/>
            <person name="Wortman J.R."/>
            <person name="Badger J.H."/>
            <person name="Ren Q."/>
            <person name="Amedeo P."/>
            <person name="Jones K.M."/>
            <person name="Tallon L.J."/>
            <person name="Delcher A.L."/>
            <person name="Salzberg S.L."/>
            <person name="Silva J.C."/>
            <person name="Haas B.J."/>
            <person name="Majoros W.H."/>
            <person name="Farzad M."/>
            <person name="Carlton J.M."/>
            <person name="Smith R.K. Jr."/>
            <person name="Garg J."/>
            <person name="Pearlman R.E."/>
            <person name="Karrer K.M."/>
            <person name="Sun L."/>
            <person name="Manning G."/>
            <person name="Elde N.C."/>
            <person name="Turkewitz A.P."/>
            <person name="Asai D.J."/>
            <person name="Wilkes D.E."/>
            <person name="Wang Y."/>
            <person name="Cai H."/>
            <person name="Collins K."/>
            <person name="Stewart B.A."/>
            <person name="Lee S.R."/>
            <person name="Wilamowska K."/>
            <person name="Weinberg Z."/>
            <person name="Ruzzo W.L."/>
            <person name="Wloga D."/>
            <person name="Gaertig J."/>
            <person name="Frankel J."/>
            <person name="Tsao C.-C."/>
            <person name="Gorovsky M.A."/>
            <person name="Keeling P.J."/>
            <person name="Waller R.F."/>
            <person name="Patron N.J."/>
            <person name="Cherry J.M."/>
            <person name="Stover N.A."/>
            <person name="Krieger C.J."/>
            <person name="del Toro C."/>
            <person name="Ryder H.F."/>
            <person name="Williamson S.C."/>
            <person name="Barbeau R.A."/>
            <person name="Hamilton E.P."/>
            <person name="Orias E."/>
        </authorList>
    </citation>
    <scope>NUCLEOTIDE SEQUENCE [LARGE SCALE GENOMIC DNA]</scope>
    <source>
        <strain evidence="10">SB210</strain>
    </source>
</reference>
<evidence type="ECO:0000256" key="5">
    <source>
        <dbReference type="ARBA" id="ARBA00023136"/>
    </source>
</evidence>
<feature type="transmembrane region" description="Helical" evidence="7">
    <location>
        <begin position="65"/>
        <end position="87"/>
    </location>
</feature>
<dbReference type="Pfam" id="PF01529">
    <property type="entry name" value="DHHC"/>
    <property type="match status" value="1"/>
</dbReference>
<gene>
    <name evidence="9" type="ORF">TTHERM_00048840</name>
</gene>
<evidence type="ECO:0000313" key="9">
    <source>
        <dbReference type="EMBL" id="EAR94437.1"/>
    </source>
</evidence>
<name>Q23DA6_TETTS</name>
<keyword evidence="10" id="KW-1185">Reference proteome</keyword>
<dbReference type="EC" id="2.3.1.225" evidence="7"/>
<dbReference type="OrthoDB" id="298128at2759"/>
<keyword evidence="4 7" id="KW-1133">Transmembrane helix</keyword>
<feature type="domain" description="Palmitoyltransferase DHHC" evidence="8">
    <location>
        <begin position="112"/>
        <end position="235"/>
    </location>
</feature>
<dbReference type="RefSeq" id="XP_001014780.1">
    <property type="nucleotide sequence ID" value="XM_001014780.1"/>
</dbReference>
<comment type="domain">
    <text evidence="7">The DHHC domain is required for palmitoyltransferase activity.</text>
</comment>
<dbReference type="OMA" id="DTMLLYY"/>
<dbReference type="Proteomes" id="UP000009168">
    <property type="component" value="Unassembled WGS sequence"/>
</dbReference>
<evidence type="ECO:0000256" key="7">
    <source>
        <dbReference type="RuleBase" id="RU079119"/>
    </source>
</evidence>
<protein>
    <recommendedName>
        <fullName evidence="7">Palmitoyltransferase</fullName>
        <ecNumber evidence="7">2.3.1.225</ecNumber>
    </recommendedName>
</protein>
<evidence type="ECO:0000256" key="3">
    <source>
        <dbReference type="ARBA" id="ARBA00022692"/>
    </source>
</evidence>
<comment type="subcellular location">
    <subcellularLocation>
        <location evidence="1">Membrane</location>
        <topology evidence="1">Multi-pass membrane protein</topology>
    </subcellularLocation>
</comment>
<feature type="transmembrane region" description="Helical" evidence="7">
    <location>
        <begin position="26"/>
        <end position="45"/>
    </location>
</feature>
<feature type="transmembrane region" description="Helical" evidence="7">
    <location>
        <begin position="158"/>
        <end position="180"/>
    </location>
</feature>
<keyword evidence="5 7" id="KW-0472">Membrane</keyword>
<keyword evidence="2 7" id="KW-0808">Transferase</keyword>
<evidence type="ECO:0000256" key="2">
    <source>
        <dbReference type="ARBA" id="ARBA00022679"/>
    </source>
</evidence>